<dbReference type="SUPFAM" id="SSF81383">
    <property type="entry name" value="F-box domain"/>
    <property type="match status" value="1"/>
</dbReference>
<keyword evidence="3" id="KW-1185">Reference proteome</keyword>
<dbReference type="InterPro" id="IPR036047">
    <property type="entry name" value="F-box-like_dom_sf"/>
</dbReference>
<dbReference type="Pfam" id="PF12937">
    <property type="entry name" value="F-box-like"/>
    <property type="match status" value="1"/>
</dbReference>
<dbReference type="OrthoDB" id="3219396at2759"/>
<dbReference type="STRING" id="1314782.A0A165W9S2"/>
<dbReference type="SMART" id="SM00256">
    <property type="entry name" value="FBOX"/>
    <property type="match status" value="1"/>
</dbReference>
<sequence>MAAMLLELPPEIILHIFSYLDLPELSALSKLSLGLASLAADPVLQRFRLLVVAPSRVQHALYGVSSQGIALRPTVGDLVHRGVIRGLGVERRWRLGMYIYSPFSVKQYENLLKLQRRHTCDVLSIHFRQRSSAQKKVLNALRDARVLPDAESLSFTISRSLIPVMHKLKWSIQRDRLAQMVRDKGLVPRGLDGPAAWLDAKGRTVMIESERVRLALCPGVRKIVKFYEGLGR</sequence>
<accession>A0A165W9S2</accession>
<gene>
    <name evidence="2" type="ORF">NEOLEDRAFT_1083387</name>
</gene>
<organism evidence="2 3">
    <name type="scientific">Neolentinus lepideus HHB14362 ss-1</name>
    <dbReference type="NCBI Taxonomy" id="1314782"/>
    <lineage>
        <taxon>Eukaryota</taxon>
        <taxon>Fungi</taxon>
        <taxon>Dikarya</taxon>
        <taxon>Basidiomycota</taxon>
        <taxon>Agaricomycotina</taxon>
        <taxon>Agaricomycetes</taxon>
        <taxon>Gloeophyllales</taxon>
        <taxon>Gloeophyllaceae</taxon>
        <taxon>Neolentinus</taxon>
    </lineage>
</organism>
<evidence type="ECO:0000313" key="3">
    <source>
        <dbReference type="Proteomes" id="UP000076761"/>
    </source>
</evidence>
<feature type="domain" description="F-box" evidence="1">
    <location>
        <begin position="2"/>
        <end position="50"/>
    </location>
</feature>
<reference evidence="2 3" key="1">
    <citation type="journal article" date="2016" name="Mol. Biol. Evol.">
        <title>Comparative Genomics of Early-Diverging Mushroom-Forming Fungi Provides Insights into the Origins of Lignocellulose Decay Capabilities.</title>
        <authorList>
            <person name="Nagy L.G."/>
            <person name="Riley R."/>
            <person name="Tritt A."/>
            <person name="Adam C."/>
            <person name="Daum C."/>
            <person name="Floudas D."/>
            <person name="Sun H."/>
            <person name="Yadav J.S."/>
            <person name="Pangilinan J."/>
            <person name="Larsson K.H."/>
            <person name="Matsuura K."/>
            <person name="Barry K."/>
            <person name="Labutti K."/>
            <person name="Kuo R."/>
            <person name="Ohm R.A."/>
            <person name="Bhattacharya S.S."/>
            <person name="Shirouzu T."/>
            <person name="Yoshinaga Y."/>
            <person name="Martin F.M."/>
            <person name="Grigoriev I.V."/>
            <person name="Hibbett D.S."/>
        </authorList>
    </citation>
    <scope>NUCLEOTIDE SEQUENCE [LARGE SCALE GENOMIC DNA]</scope>
    <source>
        <strain evidence="2 3">HHB14362 ss-1</strain>
    </source>
</reference>
<dbReference type="InterPro" id="IPR001810">
    <property type="entry name" value="F-box_dom"/>
</dbReference>
<evidence type="ECO:0000313" key="2">
    <source>
        <dbReference type="EMBL" id="KZT30880.1"/>
    </source>
</evidence>
<evidence type="ECO:0000259" key="1">
    <source>
        <dbReference type="PROSITE" id="PS50181"/>
    </source>
</evidence>
<proteinExistence type="predicted"/>
<protein>
    <recommendedName>
        <fullName evidence="1">F-box domain-containing protein</fullName>
    </recommendedName>
</protein>
<dbReference type="Gene3D" id="1.20.1280.50">
    <property type="match status" value="1"/>
</dbReference>
<dbReference type="AlphaFoldDB" id="A0A165W9S2"/>
<dbReference type="InParanoid" id="A0A165W9S2"/>
<name>A0A165W9S2_9AGAM</name>
<dbReference type="PROSITE" id="PS50181">
    <property type="entry name" value="FBOX"/>
    <property type="match status" value="1"/>
</dbReference>
<dbReference type="Proteomes" id="UP000076761">
    <property type="component" value="Unassembled WGS sequence"/>
</dbReference>
<dbReference type="EMBL" id="KV425551">
    <property type="protein sequence ID" value="KZT30880.1"/>
    <property type="molecule type" value="Genomic_DNA"/>
</dbReference>